<name>A0A4R4ZDK7_9PSEU</name>
<comment type="caution">
    <text evidence="1">The sequence shown here is derived from an EMBL/GenBank/DDBJ whole genome shotgun (WGS) entry which is preliminary data.</text>
</comment>
<protein>
    <recommendedName>
        <fullName evidence="3">L-2-amino-thiazoline-4-carboxylic acid hydrolase</fullName>
    </recommendedName>
</protein>
<evidence type="ECO:0000313" key="2">
    <source>
        <dbReference type="Proteomes" id="UP000294947"/>
    </source>
</evidence>
<evidence type="ECO:0008006" key="3">
    <source>
        <dbReference type="Google" id="ProtNLM"/>
    </source>
</evidence>
<organism evidence="1 2">
    <name type="scientific">Saccharopolyspora elongata</name>
    <dbReference type="NCBI Taxonomy" id="2530387"/>
    <lineage>
        <taxon>Bacteria</taxon>
        <taxon>Bacillati</taxon>
        <taxon>Actinomycetota</taxon>
        <taxon>Actinomycetes</taxon>
        <taxon>Pseudonocardiales</taxon>
        <taxon>Pseudonocardiaceae</taxon>
        <taxon>Saccharopolyspora</taxon>
    </lineage>
</organism>
<reference evidence="1 2" key="1">
    <citation type="submission" date="2019-03" db="EMBL/GenBank/DDBJ databases">
        <title>Draft genome sequences of novel Actinobacteria.</title>
        <authorList>
            <person name="Sahin N."/>
            <person name="Ay H."/>
            <person name="Saygin H."/>
        </authorList>
    </citation>
    <scope>NUCLEOTIDE SEQUENCE [LARGE SCALE GENOMIC DNA]</scope>
    <source>
        <strain evidence="1 2">7K502</strain>
    </source>
</reference>
<keyword evidence="2" id="KW-1185">Reference proteome</keyword>
<dbReference type="Pfam" id="PF14196">
    <property type="entry name" value="ATC_hydrolase"/>
    <property type="match status" value="1"/>
</dbReference>
<gene>
    <name evidence="1" type="ORF">E1288_00095</name>
</gene>
<proteinExistence type="predicted"/>
<dbReference type="RefSeq" id="WP_132479040.1">
    <property type="nucleotide sequence ID" value="NZ_SMKW01000001.1"/>
</dbReference>
<dbReference type="AlphaFoldDB" id="A0A4R4ZDK7"/>
<evidence type="ECO:0000313" key="1">
    <source>
        <dbReference type="EMBL" id="TDD56533.1"/>
    </source>
</evidence>
<dbReference type="Proteomes" id="UP000294947">
    <property type="component" value="Unassembled WGS sequence"/>
</dbReference>
<dbReference type="OrthoDB" id="1094540at2"/>
<sequence length="224" mass="24894">MTTDEFGLAAGDYVPDPDRDTAVLLDGFFGHLAETIREHSLPADLVADIRLRHEALETADQHLVVDEPARYNLRLTLALVAAYEILRPRLGREAAIGAVRAALVEPLSETVRAGTRAVLDSAADPFRAMVDLSKSREQHAFGAGFAFHHPVDDDRRYQSDVHRCFYHEVLVANSAPELTPAMCAFDQNWIEAIDPDRHGFRFERATTIGFGGTHCPFHFTRTDG</sequence>
<accession>A0A4R4ZDK7</accession>
<dbReference type="InterPro" id="IPR026002">
    <property type="entry name" value="ATC_hydrolase-like"/>
</dbReference>
<dbReference type="EMBL" id="SMKW01000001">
    <property type="protein sequence ID" value="TDD56533.1"/>
    <property type="molecule type" value="Genomic_DNA"/>
</dbReference>